<evidence type="ECO:0000256" key="1">
    <source>
        <dbReference type="ARBA" id="ARBA00022679"/>
    </source>
</evidence>
<dbReference type="InterPro" id="IPR016181">
    <property type="entry name" value="Acyl_CoA_acyltransferase"/>
</dbReference>
<proteinExistence type="predicted"/>
<dbReference type="GO" id="GO:0016747">
    <property type="term" value="F:acyltransferase activity, transferring groups other than amino-acyl groups"/>
    <property type="evidence" value="ECO:0007669"/>
    <property type="project" value="InterPro"/>
</dbReference>
<keyword evidence="5" id="KW-1185">Reference proteome</keyword>
<sequence length="149" mass="15742">MRIRAALEADAAAISAVVVAALRQSNARDYPPAVIEAVAEAFAPEAVRGQIARRRVFLAEVEGVVVGTAALEGDVVRSVFVAPGRQGQGIGRALMAMLEDTARAGGETALRVPASVTAEGFYARLGYARQREVVQGEERTIVMARELPP</sequence>
<dbReference type="Gene3D" id="3.40.630.30">
    <property type="match status" value="1"/>
</dbReference>
<reference evidence="4 5" key="1">
    <citation type="submission" date="2016-10" db="EMBL/GenBank/DDBJ databases">
        <title>Draft Genome sequence of Roseomonas sp. strain M3.</title>
        <authorList>
            <person name="Subhash Y."/>
            <person name="Lee S."/>
        </authorList>
    </citation>
    <scope>NUCLEOTIDE SEQUENCE [LARGE SCALE GENOMIC DNA]</scope>
    <source>
        <strain evidence="4 5">M3</strain>
    </source>
</reference>
<accession>A0A1V2GW65</accession>
<dbReference type="AlphaFoldDB" id="A0A1V2GW65"/>
<keyword evidence="2" id="KW-0012">Acyltransferase</keyword>
<evidence type="ECO:0000313" key="5">
    <source>
        <dbReference type="Proteomes" id="UP000188879"/>
    </source>
</evidence>
<dbReference type="EMBL" id="MLCO01000281">
    <property type="protein sequence ID" value="ONG47364.1"/>
    <property type="molecule type" value="Genomic_DNA"/>
</dbReference>
<organism evidence="4 5">
    <name type="scientific">Teichococcus deserti</name>
    <dbReference type="NCBI Taxonomy" id="1817963"/>
    <lineage>
        <taxon>Bacteria</taxon>
        <taxon>Pseudomonadati</taxon>
        <taxon>Pseudomonadota</taxon>
        <taxon>Alphaproteobacteria</taxon>
        <taxon>Acetobacterales</taxon>
        <taxon>Roseomonadaceae</taxon>
        <taxon>Roseomonas</taxon>
    </lineage>
</organism>
<evidence type="ECO:0000313" key="4">
    <source>
        <dbReference type="EMBL" id="ONG47364.1"/>
    </source>
</evidence>
<dbReference type="Pfam" id="PF13673">
    <property type="entry name" value="Acetyltransf_10"/>
    <property type="match status" value="1"/>
</dbReference>
<evidence type="ECO:0000259" key="3">
    <source>
        <dbReference type="PROSITE" id="PS51186"/>
    </source>
</evidence>
<comment type="caution">
    <text evidence="4">The sequence shown here is derived from an EMBL/GenBank/DDBJ whole genome shotgun (WGS) entry which is preliminary data.</text>
</comment>
<dbReference type="PANTHER" id="PTHR43877:SF1">
    <property type="entry name" value="ACETYLTRANSFERASE"/>
    <property type="match status" value="1"/>
</dbReference>
<gene>
    <name evidence="4" type="ORF">BKE38_23730</name>
</gene>
<keyword evidence="1 4" id="KW-0808">Transferase</keyword>
<dbReference type="OrthoDB" id="1821130at2"/>
<protein>
    <submittedName>
        <fullName evidence="4">GNAT family N-acetyltransferase</fullName>
    </submittedName>
</protein>
<name>A0A1V2GW65_9PROT</name>
<dbReference type="InterPro" id="IPR050832">
    <property type="entry name" value="Bact_Acetyltransf"/>
</dbReference>
<feature type="domain" description="N-acetyltransferase" evidence="3">
    <location>
        <begin position="1"/>
        <end position="148"/>
    </location>
</feature>
<dbReference type="PROSITE" id="PS51186">
    <property type="entry name" value="GNAT"/>
    <property type="match status" value="1"/>
</dbReference>
<dbReference type="SUPFAM" id="SSF55729">
    <property type="entry name" value="Acyl-CoA N-acyltransferases (Nat)"/>
    <property type="match status" value="1"/>
</dbReference>
<dbReference type="PANTHER" id="PTHR43877">
    <property type="entry name" value="AMINOALKYLPHOSPHONATE N-ACETYLTRANSFERASE-RELATED-RELATED"/>
    <property type="match status" value="1"/>
</dbReference>
<dbReference type="Proteomes" id="UP000188879">
    <property type="component" value="Unassembled WGS sequence"/>
</dbReference>
<dbReference type="CDD" id="cd04301">
    <property type="entry name" value="NAT_SF"/>
    <property type="match status" value="1"/>
</dbReference>
<evidence type="ECO:0000256" key="2">
    <source>
        <dbReference type="ARBA" id="ARBA00023315"/>
    </source>
</evidence>
<dbReference type="RefSeq" id="WP_076959763.1">
    <property type="nucleotide sequence ID" value="NZ_MLCO01000281.1"/>
</dbReference>
<dbReference type="InterPro" id="IPR000182">
    <property type="entry name" value="GNAT_dom"/>
</dbReference>